<evidence type="ECO:0000259" key="2">
    <source>
        <dbReference type="Pfam" id="PF13407"/>
    </source>
</evidence>
<dbReference type="OrthoDB" id="9784024at2"/>
<feature type="chain" id="PRO_5018092201" description="Periplasmic binding protein domain-containing protein" evidence="1">
    <location>
        <begin position="23"/>
        <end position="371"/>
    </location>
</feature>
<dbReference type="Gene3D" id="3.40.50.2300">
    <property type="match status" value="2"/>
</dbReference>
<feature type="domain" description="Periplasmic binding protein" evidence="2">
    <location>
        <begin position="143"/>
        <end position="328"/>
    </location>
</feature>
<dbReference type="Proteomes" id="UP000280507">
    <property type="component" value="Unassembled WGS sequence"/>
</dbReference>
<accession>A0A3M8Q6Y8</accession>
<sequence>MFRLRAFIIWTVLGCSVCFASASSMTLHLMDDREYAQRIPNQGPLSEQFTALVSSLPNPINITQNRPVRIALMLFGDVQSLDNQSLLLTFRKRMRELGIDYRLDVYAVDALSEVDLSAYYKVAESQPDYIVMTKLGFVQRRFLERFLRSARSKVILYDFASPFKSWMNHSPLMYVGFDQQKATTMLASYLDRQLPAEASISALVLPSGYLSHVRCHVFLDEMVKFGRSIRRIFVLPDDKQQAFLAAQTLLEESPSDFIFTCTQTMSDGVLLALQEKSQQDKSQPLGQTNTWGLPTDGITHLGDKRIKASVLFMKDDLSIAVAEAIKLDIEGKSMPSLYSERSVLMPAGLDAESIRLMIQQAYHYSVELWRK</sequence>
<keyword evidence="1" id="KW-0732">Signal</keyword>
<organism evidence="3 4">
    <name type="scientific">Marinomonas hwangdonensis</name>
    <dbReference type="NCBI Taxonomy" id="1053647"/>
    <lineage>
        <taxon>Bacteria</taxon>
        <taxon>Pseudomonadati</taxon>
        <taxon>Pseudomonadota</taxon>
        <taxon>Gammaproteobacteria</taxon>
        <taxon>Oceanospirillales</taxon>
        <taxon>Oceanospirillaceae</taxon>
        <taxon>Marinomonas</taxon>
    </lineage>
</organism>
<proteinExistence type="predicted"/>
<dbReference type="GO" id="GO:0055085">
    <property type="term" value="P:transmembrane transport"/>
    <property type="evidence" value="ECO:0007669"/>
    <property type="project" value="UniProtKB-ARBA"/>
</dbReference>
<dbReference type="EMBL" id="RIZG01000003">
    <property type="protein sequence ID" value="RNF51803.1"/>
    <property type="molecule type" value="Genomic_DNA"/>
</dbReference>
<dbReference type="AlphaFoldDB" id="A0A3M8Q6Y8"/>
<evidence type="ECO:0000313" key="4">
    <source>
        <dbReference type="Proteomes" id="UP000280507"/>
    </source>
</evidence>
<dbReference type="RefSeq" id="WP_123095371.1">
    <property type="nucleotide sequence ID" value="NZ_RIZG01000003.1"/>
</dbReference>
<feature type="signal peptide" evidence="1">
    <location>
        <begin position="1"/>
        <end position="22"/>
    </location>
</feature>
<keyword evidence="4" id="KW-1185">Reference proteome</keyword>
<dbReference type="InterPro" id="IPR025997">
    <property type="entry name" value="SBP_2_dom"/>
</dbReference>
<protein>
    <recommendedName>
        <fullName evidence="2">Periplasmic binding protein domain-containing protein</fullName>
    </recommendedName>
</protein>
<comment type="caution">
    <text evidence="3">The sequence shown here is derived from an EMBL/GenBank/DDBJ whole genome shotgun (WGS) entry which is preliminary data.</text>
</comment>
<gene>
    <name evidence="3" type="ORF">EBI00_07925</name>
</gene>
<reference evidence="3 4" key="1">
    <citation type="journal article" date="2012" name="Int. J. Syst. Evol. Microbiol.">
        <title>Marinomonas hwangdonensis sp. nov., isolated from seawater.</title>
        <authorList>
            <person name="Jung Y.T."/>
            <person name="Oh T.K."/>
            <person name="Yoon J.H."/>
        </authorList>
    </citation>
    <scope>NUCLEOTIDE SEQUENCE [LARGE SCALE GENOMIC DNA]</scope>
    <source>
        <strain evidence="3 4">HDW-15</strain>
    </source>
</reference>
<dbReference type="SUPFAM" id="SSF53822">
    <property type="entry name" value="Periplasmic binding protein-like I"/>
    <property type="match status" value="1"/>
</dbReference>
<evidence type="ECO:0000256" key="1">
    <source>
        <dbReference type="SAM" id="SignalP"/>
    </source>
</evidence>
<dbReference type="Pfam" id="PF13407">
    <property type="entry name" value="Peripla_BP_4"/>
    <property type="match status" value="1"/>
</dbReference>
<dbReference type="InterPro" id="IPR028082">
    <property type="entry name" value="Peripla_BP_I"/>
</dbReference>
<name>A0A3M8Q6Y8_9GAMM</name>
<evidence type="ECO:0000313" key="3">
    <source>
        <dbReference type="EMBL" id="RNF51803.1"/>
    </source>
</evidence>